<dbReference type="PANTHER" id="PTHR30154">
    <property type="entry name" value="LEUCINE-RESPONSIVE REGULATORY PROTEIN"/>
    <property type="match status" value="1"/>
</dbReference>
<evidence type="ECO:0000256" key="1">
    <source>
        <dbReference type="ARBA" id="ARBA00023015"/>
    </source>
</evidence>
<dbReference type="RefSeq" id="WP_160612804.1">
    <property type="nucleotide sequence ID" value="NZ_JAUFQM010000001.1"/>
</dbReference>
<dbReference type="GO" id="GO:0005829">
    <property type="term" value="C:cytosol"/>
    <property type="evidence" value="ECO:0007669"/>
    <property type="project" value="TreeGrafter"/>
</dbReference>
<reference evidence="5 6" key="1">
    <citation type="submission" date="2019-12" db="EMBL/GenBank/DDBJ databases">
        <title>Genomic-based taxomic classification of the family Erythrobacteraceae.</title>
        <authorList>
            <person name="Xu L."/>
        </authorList>
    </citation>
    <scope>NUCLEOTIDE SEQUENCE [LARGE SCALE GENOMIC DNA]</scope>
    <source>
        <strain evidence="5 6">KCTC 42006</strain>
    </source>
</reference>
<dbReference type="PRINTS" id="PR00033">
    <property type="entry name" value="HTHASNC"/>
</dbReference>
<dbReference type="SUPFAM" id="SSF46785">
    <property type="entry name" value="Winged helix' DNA-binding domain"/>
    <property type="match status" value="1"/>
</dbReference>
<feature type="domain" description="HTH asnC-type" evidence="4">
    <location>
        <begin position="14"/>
        <end position="84"/>
    </location>
</feature>
<dbReference type="AlphaFoldDB" id="A0A844Z528"/>
<evidence type="ECO:0000256" key="2">
    <source>
        <dbReference type="ARBA" id="ARBA00023125"/>
    </source>
</evidence>
<dbReference type="SMART" id="SM00344">
    <property type="entry name" value="HTH_ASNC"/>
    <property type="match status" value="1"/>
</dbReference>
<evidence type="ECO:0000313" key="5">
    <source>
        <dbReference type="EMBL" id="MXO82376.1"/>
    </source>
</evidence>
<evidence type="ECO:0000313" key="6">
    <source>
        <dbReference type="Proteomes" id="UP000460290"/>
    </source>
</evidence>
<dbReference type="InterPro" id="IPR019887">
    <property type="entry name" value="Tscrpt_reg_AsnC/Lrp_C"/>
</dbReference>
<keyword evidence="1" id="KW-0805">Transcription regulation</keyword>
<dbReference type="GO" id="GO:0043200">
    <property type="term" value="P:response to amino acid"/>
    <property type="evidence" value="ECO:0007669"/>
    <property type="project" value="TreeGrafter"/>
</dbReference>
<dbReference type="Pfam" id="PF13412">
    <property type="entry name" value="HTH_24"/>
    <property type="match status" value="1"/>
</dbReference>
<gene>
    <name evidence="5" type="ORF">GRI35_03165</name>
</gene>
<protein>
    <submittedName>
        <fullName evidence="5">AsnC family transcriptional regulator</fullName>
    </submittedName>
</protein>
<keyword evidence="3" id="KW-0804">Transcription</keyword>
<dbReference type="Gene3D" id="3.30.70.920">
    <property type="match status" value="1"/>
</dbReference>
<proteinExistence type="predicted"/>
<sequence>MTDKKEQRMGRAELDAKDVALLRSLERNARASLVSLARDIDLSRSATHDRIARLEEIGAIEGYTIRLGREAKRAARAFFSLGFVSGPAQTELAPKISEMKGVRAAHCLSGDIDMLVYCECETNDELGALRNELANLAGVSTIVTRPILSTSTA</sequence>
<dbReference type="InterPro" id="IPR011008">
    <property type="entry name" value="Dimeric_a/b-barrel"/>
</dbReference>
<dbReference type="InterPro" id="IPR000485">
    <property type="entry name" value="AsnC-type_HTH_dom"/>
</dbReference>
<dbReference type="InterPro" id="IPR036390">
    <property type="entry name" value="WH_DNA-bd_sf"/>
</dbReference>
<dbReference type="GO" id="GO:0043565">
    <property type="term" value="F:sequence-specific DNA binding"/>
    <property type="evidence" value="ECO:0007669"/>
    <property type="project" value="InterPro"/>
</dbReference>
<dbReference type="EMBL" id="WTYZ01000001">
    <property type="protein sequence ID" value="MXO82376.1"/>
    <property type="molecule type" value="Genomic_DNA"/>
</dbReference>
<evidence type="ECO:0000256" key="3">
    <source>
        <dbReference type="ARBA" id="ARBA00023163"/>
    </source>
</evidence>
<dbReference type="InterPro" id="IPR019888">
    <property type="entry name" value="Tscrpt_reg_AsnC-like"/>
</dbReference>
<dbReference type="OrthoDB" id="9809462at2"/>
<dbReference type="InterPro" id="IPR036388">
    <property type="entry name" value="WH-like_DNA-bd_sf"/>
</dbReference>
<keyword evidence="6" id="KW-1185">Reference proteome</keyword>
<dbReference type="Pfam" id="PF01037">
    <property type="entry name" value="AsnC_trans_reg"/>
    <property type="match status" value="1"/>
</dbReference>
<organism evidence="5 6">
    <name type="scientific">Pontixanthobacter aestiaquae</name>
    <dbReference type="NCBI Taxonomy" id="1509367"/>
    <lineage>
        <taxon>Bacteria</taxon>
        <taxon>Pseudomonadati</taxon>
        <taxon>Pseudomonadota</taxon>
        <taxon>Alphaproteobacteria</taxon>
        <taxon>Sphingomonadales</taxon>
        <taxon>Erythrobacteraceae</taxon>
        <taxon>Pontixanthobacter</taxon>
    </lineage>
</organism>
<name>A0A844Z528_9SPHN</name>
<dbReference type="SUPFAM" id="SSF54909">
    <property type="entry name" value="Dimeric alpha+beta barrel"/>
    <property type="match status" value="1"/>
</dbReference>
<accession>A0A844Z528</accession>
<dbReference type="Proteomes" id="UP000460290">
    <property type="component" value="Unassembled WGS sequence"/>
</dbReference>
<evidence type="ECO:0000259" key="4">
    <source>
        <dbReference type="PROSITE" id="PS50956"/>
    </source>
</evidence>
<dbReference type="PROSITE" id="PS50956">
    <property type="entry name" value="HTH_ASNC_2"/>
    <property type="match status" value="1"/>
</dbReference>
<dbReference type="Gene3D" id="1.10.10.10">
    <property type="entry name" value="Winged helix-like DNA-binding domain superfamily/Winged helix DNA-binding domain"/>
    <property type="match status" value="1"/>
</dbReference>
<dbReference type="PANTHER" id="PTHR30154:SF34">
    <property type="entry name" value="TRANSCRIPTIONAL REGULATOR AZLB"/>
    <property type="match status" value="1"/>
</dbReference>
<comment type="caution">
    <text evidence="5">The sequence shown here is derived from an EMBL/GenBank/DDBJ whole genome shotgun (WGS) entry which is preliminary data.</text>
</comment>
<keyword evidence="2" id="KW-0238">DNA-binding</keyword>